<dbReference type="EMBL" id="JAOPGA020000068">
    <property type="protein sequence ID" value="KAL0476633.1"/>
    <property type="molecule type" value="Genomic_DNA"/>
</dbReference>
<protein>
    <submittedName>
        <fullName evidence="2">Uncharacterized protein</fullName>
    </submittedName>
</protein>
<sequence>MEGLRSQTDQVQKERDDFANKLNESNKSNQSQRAKIESLLNRINEQSDDIVKQKREIEKLSKQDEAKLPPIISKLEGTIMDLTRRLVDSESRCSILSESNGLLLMRIKKIEEQSK</sequence>
<evidence type="ECO:0000313" key="2">
    <source>
        <dbReference type="EMBL" id="KAL0476633.1"/>
    </source>
</evidence>
<organism evidence="2 3">
    <name type="scientific">Acrasis kona</name>
    <dbReference type="NCBI Taxonomy" id="1008807"/>
    <lineage>
        <taxon>Eukaryota</taxon>
        <taxon>Discoba</taxon>
        <taxon>Heterolobosea</taxon>
        <taxon>Tetramitia</taxon>
        <taxon>Eutetramitia</taxon>
        <taxon>Acrasidae</taxon>
        <taxon>Acrasis</taxon>
    </lineage>
</organism>
<evidence type="ECO:0000256" key="1">
    <source>
        <dbReference type="SAM" id="MobiDB-lite"/>
    </source>
</evidence>
<feature type="region of interest" description="Disordered" evidence="1">
    <location>
        <begin position="1"/>
        <end position="34"/>
    </location>
</feature>
<dbReference type="AlphaFoldDB" id="A0AAW2YI28"/>
<reference evidence="2 3" key="1">
    <citation type="submission" date="2024-03" db="EMBL/GenBank/DDBJ databases">
        <title>The Acrasis kona genome and developmental transcriptomes reveal deep origins of eukaryotic multicellular pathways.</title>
        <authorList>
            <person name="Sheikh S."/>
            <person name="Fu C.-J."/>
            <person name="Brown M.W."/>
            <person name="Baldauf S.L."/>
        </authorList>
    </citation>
    <scope>NUCLEOTIDE SEQUENCE [LARGE SCALE GENOMIC DNA]</scope>
    <source>
        <strain evidence="2 3">ATCC MYA-3509</strain>
    </source>
</reference>
<dbReference type="Proteomes" id="UP001431209">
    <property type="component" value="Unassembled WGS sequence"/>
</dbReference>
<feature type="compositionally biased region" description="Polar residues" evidence="1">
    <location>
        <begin position="1"/>
        <end position="10"/>
    </location>
</feature>
<comment type="caution">
    <text evidence="2">The sequence shown here is derived from an EMBL/GenBank/DDBJ whole genome shotgun (WGS) entry which is preliminary data.</text>
</comment>
<evidence type="ECO:0000313" key="3">
    <source>
        <dbReference type="Proteomes" id="UP001431209"/>
    </source>
</evidence>
<feature type="compositionally biased region" description="Polar residues" evidence="1">
    <location>
        <begin position="22"/>
        <end position="33"/>
    </location>
</feature>
<keyword evidence="3" id="KW-1185">Reference proteome</keyword>
<gene>
    <name evidence="2" type="ORF">AKO1_002882</name>
</gene>
<proteinExistence type="predicted"/>
<name>A0AAW2YI28_9EUKA</name>
<accession>A0AAW2YI28</accession>